<reference evidence="2" key="2">
    <citation type="journal article" date="2021" name="PeerJ">
        <title>Extensive microbial diversity within the chicken gut microbiome revealed by metagenomics and culture.</title>
        <authorList>
            <person name="Gilroy R."/>
            <person name="Ravi A."/>
            <person name="Getino M."/>
            <person name="Pursley I."/>
            <person name="Horton D.L."/>
            <person name="Alikhan N.F."/>
            <person name="Baker D."/>
            <person name="Gharbi K."/>
            <person name="Hall N."/>
            <person name="Watson M."/>
            <person name="Adriaenssens E.M."/>
            <person name="Foster-Nyarko E."/>
            <person name="Jarju S."/>
            <person name="Secka A."/>
            <person name="Antonio M."/>
            <person name="Oren A."/>
            <person name="Chaudhuri R.R."/>
            <person name="La Ragione R."/>
            <person name="Hildebrand F."/>
            <person name="Pallen M.J."/>
        </authorList>
    </citation>
    <scope>NUCLEOTIDE SEQUENCE</scope>
    <source>
        <strain evidence="2">ChiSjej2B20-13462</strain>
    </source>
</reference>
<dbReference type="Proteomes" id="UP000886874">
    <property type="component" value="Unassembled WGS sequence"/>
</dbReference>
<accession>A0A9D1CP62</accession>
<dbReference type="AlphaFoldDB" id="A0A9D1CP62"/>
<protein>
    <submittedName>
        <fullName evidence="2">DUF1540 domain-containing protein</fullName>
    </submittedName>
</protein>
<gene>
    <name evidence="2" type="ORF">IAA67_07750</name>
</gene>
<feature type="domain" description="DUF1540" evidence="1">
    <location>
        <begin position="9"/>
        <end position="51"/>
    </location>
</feature>
<reference evidence="2" key="1">
    <citation type="submission" date="2020-10" db="EMBL/GenBank/DDBJ databases">
        <authorList>
            <person name="Gilroy R."/>
        </authorList>
    </citation>
    <scope>NUCLEOTIDE SEQUENCE</scope>
    <source>
        <strain evidence="2">ChiSjej2B20-13462</strain>
    </source>
</reference>
<dbReference type="EMBL" id="DVFN01000109">
    <property type="protein sequence ID" value="HIQ70205.1"/>
    <property type="molecule type" value="Genomic_DNA"/>
</dbReference>
<comment type="caution">
    <text evidence="2">The sequence shown here is derived from an EMBL/GenBank/DDBJ whole genome shotgun (WGS) entry which is preliminary data.</text>
</comment>
<proteinExistence type="predicted"/>
<organism evidence="2 3">
    <name type="scientific">Candidatus Avoscillospira stercorigallinarum</name>
    <dbReference type="NCBI Taxonomy" id="2840708"/>
    <lineage>
        <taxon>Bacteria</taxon>
        <taxon>Bacillati</taxon>
        <taxon>Bacillota</taxon>
        <taxon>Clostridia</taxon>
        <taxon>Eubacteriales</taxon>
        <taxon>Oscillospiraceae</taxon>
        <taxon>Oscillospiraceae incertae sedis</taxon>
        <taxon>Candidatus Avoscillospira</taxon>
    </lineage>
</organism>
<sequence>MKTQANKSIECTVNQCAHHCDLENYCSLNKIKVGTHECNPTMDQCTDCLSFVRK</sequence>
<evidence type="ECO:0000313" key="3">
    <source>
        <dbReference type="Proteomes" id="UP000886874"/>
    </source>
</evidence>
<evidence type="ECO:0000259" key="1">
    <source>
        <dbReference type="Pfam" id="PF07561"/>
    </source>
</evidence>
<dbReference type="InterPro" id="IPR011437">
    <property type="entry name" value="DUF1540"/>
</dbReference>
<dbReference type="Pfam" id="PF07561">
    <property type="entry name" value="DUF1540"/>
    <property type="match status" value="1"/>
</dbReference>
<evidence type="ECO:0000313" key="2">
    <source>
        <dbReference type="EMBL" id="HIQ70205.1"/>
    </source>
</evidence>
<name>A0A9D1CP62_9FIRM</name>